<dbReference type="InterPro" id="IPR032466">
    <property type="entry name" value="Metal_Hydrolase"/>
</dbReference>
<proteinExistence type="predicted"/>
<reference evidence="2 3" key="1">
    <citation type="submission" date="2020-08" db="EMBL/GenBank/DDBJ databases">
        <title>The genome sequence of type strain Novosphingobium flavum NBRC 111647.</title>
        <authorList>
            <person name="Liu Y."/>
        </authorList>
    </citation>
    <scope>NUCLEOTIDE SEQUENCE [LARGE SCALE GENOMIC DNA]</scope>
    <source>
        <strain evidence="2 3">NBRC 111647</strain>
    </source>
</reference>
<evidence type="ECO:0000313" key="2">
    <source>
        <dbReference type="EMBL" id="MBC2667108.1"/>
    </source>
</evidence>
<dbReference type="PROSITE" id="PS51365">
    <property type="entry name" value="RENAL_DIPEPTIDASE_2"/>
    <property type="match status" value="1"/>
</dbReference>
<dbReference type="AlphaFoldDB" id="A0A7X1KN67"/>
<gene>
    <name evidence="2" type="ORF">H7F51_16435</name>
</gene>
<dbReference type="Pfam" id="PF01244">
    <property type="entry name" value="Peptidase_M19"/>
    <property type="match status" value="1"/>
</dbReference>
<accession>A0A7X1KN67</accession>
<protein>
    <submittedName>
        <fullName evidence="2">Membrane dipeptidase</fullName>
    </submittedName>
</protein>
<name>A0A7X1KN67_9SPHN</name>
<comment type="caution">
    <text evidence="2">The sequence shown here is derived from an EMBL/GenBank/DDBJ whole genome shotgun (WGS) entry which is preliminary data.</text>
</comment>
<keyword evidence="3" id="KW-1185">Reference proteome</keyword>
<organism evidence="2 3">
    <name type="scientific">Novosphingobium flavum</name>
    <dbReference type="NCBI Taxonomy" id="1778672"/>
    <lineage>
        <taxon>Bacteria</taxon>
        <taxon>Pseudomonadati</taxon>
        <taxon>Pseudomonadota</taxon>
        <taxon>Alphaproteobacteria</taxon>
        <taxon>Sphingomonadales</taxon>
        <taxon>Sphingomonadaceae</taxon>
        <taxon>Novosphingobium</taxon>
    </lineage>
</organism>
<dbReference type="EMBL" id="JACLAW010000014">
    <property type="protein sequence ID" value="MBC2667108.1"/>
    <property type="molecule type" value="Genomic_DNA"/>
</dbReference>
<dbReference type="PANTHER" id="PTHR10443">
    <property type="entry name" value="MICROSOMAL DIPEPTIDASE"/>
    <property type="match status" value="1"/>
</dbReference>
<dbReference type="GO" id="GO:0006508">
    <property type="term" value="P:proteolysis"/>
    <property type="evidence" value="ECO:0007669"/>
    <property type="project" value="InterPro"/>
</dbReference>
<evidence type="ECO:0000313" key="3">
    <source>
        <dbReference type="Proteomes" id="UP000566813"/>
    </source>
</evidence>
<evidence type="ECO:0000256" key="1">
    <source>
        <dbReference type="SAM" id="SignalP"/>
    </source>
</evidence>
<feature type="signal peptide" evidence="1">
    <location>
        <begin position="1"/>
        <end position="22"/>
    </location>
</feature>
<sequence length="423" mass="45388">MRLRSLLAPALATAILASPALAAPPRSPEEIAAAALKAAPVWDGHNDVPEQLRERWHDVLAKFDFADTSGTADPAKGYIAMHTDLARLRRGKVGAQFWSVYVSAGLTDQQAVQAVMEQIDVTRRLIARYPADLQFADNAADVEKALKAGKIASLLGMEGGYAIGNSPGVLRQFRALGVRYMTLSHFRSTSWADSATDAPKNNGLSPFGKDVVREMQRIGMLVDLSHTSTRTMLDALDVARAPVIFSHSGARAVADHARNVPDEVLARIKANGGIVMVVSLPAYVSQKARDWALDRAAEKARLDARFSEAPDQAKAALAEWEKAHPVPPATLSDLADHVDHIVKVAGIDHVGVGGDFDGMDTMTEGFADVSAYPALFAELARRGYAQADLEKIASRNMLRILKAADAYAAAHAADPALESPTVF</sequence>
<keyword evidence="1" id="KW-0732">Signal</keyword>
<dbReference type="Proteomes" id="UP000566813">
    <property type="component" value="Unassembled WGS sequence"/>
</dbReference>
<feature type="chain" id="PRO_5030787798" evidence="1">
    <location>
        <begin position="23"/>
        <end position="423"/>
    </location>
</feature>
<dbReference type="CDD" id="cd01301">
    <property type="entry name" value="rDP_like"/>
    <property type="match status" value="1"/>
</dbReference>
<dbReference type="RefSeq" id="WP_185665400.1">
    <property type="nucleotide sequence ID" value="NZ_JACLAW010000014.1"/>
</dbReference>
<dbReference type="GO" id="GO:0070573">
    <property type="term" value="F:metallodipeptidase activity"/>
    <property type="evidence" value="ECO:0007669"/>
    <property type="project" value="InterPro"/>
</dbReference>
<dbReference type="InterPro" id="IPR008257">
    <property type="entry name" value="Pept_M19"/>
</dbReference>
<dbReference type="PANTHER" id="PTHR10443:SF12">
    <property type="entry name" value="DIPEPTIDASE"/>
    <property type="match status" value="1"/>
</dbReference>
<dbReference type="Gene3D" id="3.20.20.140">
    <property type="entry name" value="Metal-dependent hydrolases"/>
    <property type="match status" value="1"/>
</dbReference>
<dbReference type="SUPFAM" id="SSF51556">
    <property type="entry name" value="Metallo-dependent hydrolases"/>
    <property type="match status" value="1"/>
</dbReference>